<accession>A0A6J5KNV1</accession>
<gene>
    <name evidence="1" type="ORF">UFOVP29_194</name>
</gene>
<sequence length="76" mass="8355">MTISLTLIRVNPDTSITTLGQITTNSTAYLPSNFVIVDYPNTPGVHEYQLVASSPDTYGDSIVYNNMNLAGLYIKR</sequence>
<name>A0A6J5KNV1_9CAUD</name>
<protein>
    <submittedName>
        <fullName evidence="1">Uncharacterized protein</fullName>
    </submittedName>
</protein>
<evidence type="ECO:0000313" key="1">
    <source>
        <dbReference type="EMBL" id="CAB4123035.1"/>
    </source>
</evidence>
<dbReference type="EMBL" id="LR796167">
    <property type="protein sequence ID" value="CAB4123035.1"/>
    <property type="molecule type" value="Genomic_DNA"/>
</dbReference>
<proteinExistence type="predicted"/>
<reference evidence="1" key="1">
    <citation type="submission" date="2020-04" db="EMBL/GenBank/DDBJ databases">
        <authorList>
            <person name="Chiriac C."/>
            <person name="Salcher M."/>
            <person name="Ghai R."/>
            <person name="Kavagutti S V."/>
        </authorList>
    </citation>
    <scope>NUCLEOTIDE SEQUENCE</scope>
</reference>
<organism evidence="1">
    <name type="scientific">uncultured Caudovirales phage</name>
    <dbReference type="NCBI Taxonomy" id="2100421"/>
    <lineage>
        <taxon>Viruses</taxon>
        <taxon>Duplodnaviria</taxon>
        <taxon>Heunggongvirae</taxon>
        <taxon>Uroviricota</taxon>
        <taxon>Caudoviricetes</taxon>
        <taxon>Peduoviridae</taxon>
        <taxon>Maltschvirus</taxon>
        <taxon>Maltschvirus maltsch</taxon>
    </lineage>
</organism>